<evidence type="ECO:0000313" key="2">
    <source>
        <dbReference type="EMBL" id="KRH93184.1"/>
    </source>
</evidence>
<feature type="compositionally biased region" description="Basic and acidic residues" evidence="1">
    <location>
        <begin position="293"/>
        <end position="308"/>
    </location>
</feature>
<dbReference type="AlphaFoldDB" id="A0A0R0M2Z5"/>
<feature type="region of interest" description="Disordered" evidence="1">
    <location>
        <begin position="40"/>
        <end position="120"/>
    </location>
</feature>
<gene>
    <name evidence="2" type="ORF">M153_13450001838</name>
</gene>
<feature type="compositionally biased region" description="Basic and acidic residues" evidence="1">
    <location>
        <begin position="441"/>
        <end position="466"/>
    </location>
</feature>
<feature type="compositionally biased region" description="Basic and acidic residues" evidence="1">
    <location>
        <begin position="220"/>
        <end position="248"/>
    </location>
</feature>
<protein>
    <submittedName>
        <fullName evidence="2">Uncharacterized protein</fullName>
    </submittedName>
</protein>
<keyword evidence="3" id="KW-1185">Reference proteome</keyword>
<feature type="region of interest" description="Disordered" evidence="1">
    <location>
        <begin position="207"/>
        <end position="308"/>
    </location>
</feature>
<feature type="compositionally biased region" description="Low complexity" evidence="1">
    <location>
        <begin position="262"/>
        <end position="284"/>
    </location>
</feature>
<proteinExistence type="predicted"/>
<accession>A0A0R0M2Z5</accession>
<reference evidence="2 3" key="1">
    <citation type="submission" date="2015-07" db="EMBL/GenBank/DDBJ databases">
        <title>The genome of Pseudoloma neurophilia, a relevant intracellular parasite of the zebrafish.</title>
        <authorList>
            <person name="Ndikumana S."/>
            <person name="Pelin A."/>
            <person name="Sanders J."/>
            <person name="Corradi N."/>
        </authorList>
    </citation>
    <scope>NUCLEOTIDE SEQUENCE [LARGE SCALE GENOMIC DNA]</scope>
    <source>
        <strain evidence="2 3">MK1</strain>
    </source>
</reference>
<feature type="region of interest" description="Disordered" evidence="1">
    <location>
        <begin position="355"/>
        <end position="500"/>
    </location>
</feature>
<feature type="non-terminal residue" evidence="2">
    <location>
        <position position="613"/>
    </location>
</feature>
<name>A0A0R0M2Z5_9MICR</name>
<comment type="caution">
    <text evidence="2">The sequence shown here is derived from an EMBL/GenBank/DDBJ whole genome shotgun (WGS) entry which is preliminary data.</text>
</comment>
<evidence type="ECO:0000313" key="3">
    <source>
        <dbReference type="Proteomes" id="UP000051530"/>
    </source>
</evidence>
<dbReference type="EMBL" id="LGUB01000448">
    <property type="protein sequence ID" value="KRH93184.1"/>
    <property type="molecule type" value="Genomic_DNA"/>
</dbReference>
<dbReference type="Proteomes" id="UP000051530">
    <property type="component" value="Unassembled WGS sequence"/>
</dbReference>
<sequence>MFLGFLLSILGFITLVFLVIFVILWAKNGETPVEVTSNIDSMPFKIGNSNGGSEDAAKSAEGGDDKPAEGGADEQSAEGGEKPSAGLKDTNKTESKPTEKNEEMVKLKDEELPVAQDTKSNLTNQAFGTEKNQLLSENITEKPSIENYLYNPNGVLADLAGKSNLKTDSINQEDENFTSKTALNDLTASDPNSTLSKADLKNIHLAVDAVDGQSHPIKQKLTEETTKTSDKQDNGKKSSKKDKEESKKKTEKKKSKKEESTTSESSASLSKSSSKSSSESSSELSSKKSKKASLKESAEPKDIVTSDLKDIKELDQKILLKAKKASLKESAEPKDIVTSDLKDIKELDQTILLKAKKASTDTQNLKEIESPETTNLISKKSKKASLKELDNEAINSAPLTSKSKKNKKTSLKDTAEHTQTASLKDKKGKKASTKSDLTDSEPSKKKSTDSKSKDTSEKETKKENLTEKNSSASLKDKKSKKKASLKENAASTNIKTSVNAPSLLDISPTLAEMDFDLNLSGLLGGKLGEKSGVQEFSGFSKLNDNFTDVNNDKDLNANQLAEKMGVKVDFNTQEGEKLLSNQDQLLSEVGQKASALKADAEAQEELASKKSKL</sequence>
<feature type="compositionally biased region" description="Basic and acidic residues" evidence="1">
    <location>
        <begin position="55"/>
        <end position="68"/>
    </location>
</feature>
<dbReference type="VEuPathDB" id="MicrosporidiaDB:M153_13450001838"/>
<feature type="compositionally biased region" description="Basic and acidic residues" evidence="1">
    <location>
        <begin position="89"/>
        <end position="111"/>
    </location>
</feature>
<evidence type="ECO:0000256" key="1">
    <source>
        <dbReference type="SAM" id="MobiDB-lite"/>
    </source>
</evidence>
<organism evidence="2 3">
    <name type="scientific">Pseudoloma neurophilia</name>
    <dbReference type="NCBI Taxonomy" id="146866"/>
    <lineage>
        <taxon>Eukaryota</taxon>
        <taxon>Fungi</taxon>
        <taxon>Fungi incertae sedis</taxon>
        <taxon>Microsporidia</taxon>
        <taxon>Pseudoloma</taxon>
    </lineage>
</organism>